<dbReference type="AlphaFoldDB" id="A0A858SYW9"/>
<reference evidence="1 2" key="1">
    <citation type="submission" date="2020-02" db="EMBL/GenBank/DDBJ databases">
        <title>Genome sequence of Roseobacter ponti.</title>
        <authorList>
            <person name="Hollensteiner J."/>
            <person name="Schneider D."/>
            <person name="Poehlein A."/>
            <person name="Daniel R."/>
        </authorList>
    </citation>
    <scope>NUCLEOTIDE SEQUENCE [LARGE SCALE GENOMIC DNA]</scope>
    <source>
        <strain evidence="1 2">DSM 106830</strain>
    </source>
</reference>
<accession>A0A858SYW9</accession>
<evidence type="ECO:0000313" key="2">
    <source>
        <dbReference type="Proteomes" id="UP000503308"/>
    </source>
</evidence>
<dbReference type="EMBL" id="CP048788">
    <property type="protein sequence ID" value="QJF53287.1"/>
    <property type="molecule type" value="Genomic_DNA"/>
</dbReference>
<sequence length="283" mass="32169">MFNPTATLASSFGEHLSETFLDYFSGRDPEYAAYINGCAKMVLERLGNSDALYHNAEHTIMVTLVGQQIMRGRLVTEAIQPNDWLHYIIALLVHDIGYLRDIVEGDDDNNVVINSNGDTISPPRGASDAFLAPYHVDRGMMYATRRFRGSAVVDEERIARAIDYTRFPVPEDEYYQSTTSEPALVRAADLIGQMADPFYHRKIGALFQEFSETDMNERLGYESAVDLMEKFPDFFWSQVQPLIGPALVHLEQTMEGKQWVAQLYNHLFQVDYRTSMLGPFTGR</sequence>
<protein>
    <submittedName>
        <fullName evidence="1">Metal-dependent phosphohydrolase</fullName>
    </submittedName>
</protein>
<evidence type="ECO:0000313" key="1">
    <source>
        <dbReference type="EMBL" id="QJF53287.1"/>
    </source>
</evidence>
<dbReference type="Proteomes" id="UP000503308">
    <property type="component" value="Chromosome"/>
</dbReference>
<dbReference type="Gene3D" id="1.10.3210.10">
    <property type="entry name" value="Hypothetical protein af1432"/>
    <property type="match status" value="1"/>
</dbReference>
<dbReference type="SUPFAM" id="SSF109604">
    <property type="entry name" value="HD-domain/PDEase-like"/>
    <property type="match status" value="1"/>
</dbReference>
<keyword evidence="1" id="KW-0378">Hydrolase</keyword>
<name>A0A858SYW9_9RHOB</name>
<proteinExistence type="predicted"/>
<keyword evidence="2" id="KW-1185">Reference proteome</keyword>
<dbReference type="GO" id="GO:0016787">
    <property type="term" value="F:hydrolase activity"/>
    <property type="evidence" value="ECO:0007669"/>
    <property type="project" value="UniProtKB-KW"/>
</dbReference>
<gene>
    <name evidence="1" type="ORF">G3256_17390</name>
</gene>
<dbReference type="KEGG" id="rpon:G3256_17390"/>
<organism evidence="1 2">
    <name type="scientific">Roseobacter ponti</name>
    <dbReference type="NCBI Taxonomy" id="1891787"/>
    <lineage>
        <taxon>Bacteria</taxon>
        <taxon>Pseudomonadati</taxon>
        <taxon>Pseudomonadota</taxon>
        <taxon>Alphaproteobacteria</taxon>
        <taxon>Rhodobacterales</taxon>
        <taxon>Roseobacteraceae</taxon>
        <taxon>Roseobacter</taxon>
    </lineage>
</organism>